<sequence length="93" mass="10664">MKLDRIQDFQESKIWSVRGQLPTFVTVSLPSDLLQNRSQCDRKRVQSLVWIKFNLTAIVADSSSVLYDSSSSTMCVIAGLNHMRNEEQHMCDE</sequence>
<evidence type="ECO:0000313" key="2">
    <source>
        <dbReference type="Proteomes" id="UP001303046"/>
    </source>
</evidence>
<reference evidence="1 2" key="1">
    <citation type="submission" date="2023-08" db="EMBL/GenBank/DDBJ databases">
        <title>A Necator americanus chromosomal reference genome.</title>
        <authorList>
            <person name="Ilik V."/>
            <person name="Petrzelkova K.J."/>
            <person name="Pardy F."/>
            <person name="Fuh T."/>
            <person name="Niatou-Singa F.S."/>
            <person name="Gouil Q."/>
            <person name="Baker L."/>
            <person name="Ritchie M.E."/>
            <person name="Jex A.R."/>
            <person name="Gazzola D."/>
            <person name="Li H."/>
            <person name="Toshio Fujiwara R."/>
            <person name="Zhan B."/>
            <person name="Aroian R.V."/>
            <person name="Pafco B."/>
            <person name="Schwarz E.M."/>
        </authorList>
    </citation>
    <scope>NUCLEOTIDE SEQUENCE [LARGE SCALE GENOMIC DNA]</scope>
    <source>
        <strain evidence="1 2">Aroian</strain>
        <tissue evidence="1">Whole animal</tissue>
    </source>
</reference>
<keyword evidence="2" id="KW-1185">Reference proteome</keyword>
<organism evidence="1 2">
    <name type="scientific">Necator americanus</name>
    <name type="common">Human hookworm</name>
    <dbReference type="NCBI Taxonomy" id="51031"/>
    <lineage>
        <taxon>Eukaryota</taxon>
        <taxon>Metazoa</taxon>
        <taxon>Ecdysozoa</taxon>
        <taxon>Nematoda</taxon>
        <taxon>Chromadorea</taxon>
        <taxon>Rhabditida</taxon>
        <taxon>Rhabditina</taxon>
        <taxon>Rhabditomorpha</taxon>
        <taxon>Strongyloidea</taxon>
        <taxon>Ancylostomatidae</taxon>
        <taxon>Bunostominae</taxon>
        <taxon>Necator</taxon>
    </lineage>
</organism>
<protein>
    <submittedName>
        <fullName evidence="1">Uncharacterized protein</fullName>
    </submittedName>
</protein>
<gene>
    <name evidence="1" type="primary">Necator_chrIV.g17038</name>
    <name evidence="1" type="ORF">RB195_003740</name>
</gene>
<proteinExistence type="predicted"/>
<evidence type="ECO:0000313" key="1">
    <source>
        <dbReference type="EMBL" id="KAK6752501.1"/>
    </source>
</evidence>
<name>A0ABR1DSM5_NECAM</name>
<dbReference type="Proteomes" id="UP001303046">
    <property type="component" value="Unassembled WGS sequence"/>
</dbReference>
<accession>A0ABR1DSM5</accession>
<comment type="caution">
    <text evidence="1">The sequence shown here is derived from an EMBL/GenBank/DDBJ whole genome shotgun (WGS) entry which is preliminary data.</text>
</comment>
<dbReference type="EMBL" id="JAVFWL010000004">
    <property type="protein sequence ID" value="KAK6752501.1"/>
    <property type="molecule type" value="Genomic_DNA"/>
</dbReference>